<organism evidence="1 2">
    <name type="scientific">Proteus faecis</name>
    <dbReference type="NCBI Taxonomy" id="2050967"/>
    <lineage>
        <taxon>Bacteria</taxon>
        <taxon>Pseudomonadati</taxon>
        <taxon>Pseudomonadota</taxon>
        <taxon>Gammaproteobacteria</taxon>
        <taxon>Enterobacterales</taxon>
        <taxon>Morganellaceae</taxon>
        <taxon>Proteus</taxon>
    </lineage>
</organism>
<protein>
    <submittedName>
        <fullName evidence="1">Uncharacterized protein</fullName>
    </submittedName>
</protein>
<dbReference type="EMBL" id="CP095785">
    <property type="protein sequence ID" value="XAG33179.1"/>
    <property type="molecule type" value="Genomic_DNA"/>
</dbReference>
<proteinExistence type="predicted"/>
<evidence type="ECO:0000313" key="2">
    <source>
        <dbReference type="Proteomes" id="UP001438077"/>
    </source>
</evidence>
<keyword evidence="2" id="KW-1185">Reference proteome</keyword>
<gene>
    <name evidence="1" type="ORF">MYW70_08240</name>
</gene>
<accession>A0ABZ3ERL5</accession>
<name>A0ABZ3ERL5_9GAMM</name>
<dbReference type="RefSeq" id="WP_342639932.1">
    <property type="nucleotide sequence ID" value="NZ_CP095785.1"/>
</dbReference>
<dbReference type="Proteomes" id="UP001438077">
    <property type="component" value="Chromosome"/>
</dbReference>
<evidence type="ECO:0000313" key="1">
    <source>
        <dbReference type="EMBL" id="XAG33179.1"/>
    </source>
</evidence>
<reference evidence="1 2" key="1">
    <citation type="submission" date="2022-03" db="EMBL/GenBank/DDBJ databases">
        <title>Sea Food Isolates.</title>
        <authorList>
            <person name="Li C."/>
        </authorList>
    </citation>
    <scope>NUCLEOTIDE SEQUENCE [LARGE SCALE GENOMIC DNA]</scope>
    <source>
        <strain evidence="1 2">19MO01SH08</strain>
    </source>
</reference>
<sequence>MKVNVGGVEITNQKIEKIKKTDEVSAALTIWEKIQKFFHIGNIEEKEKILSLIKDVFINKEPNLYQRIESFKAMKELSKNNNSSDDFKIEVVDDLLCLSIGKVDVKYEFTKEEDVIEIEKIKKIQENLIEINLPKTSELDNEVFKYLILELINKENTNYFDEKGMINIDNIDKEKTKANVMKSIINEMKRKINAEVIDESIFYSENIKYLEKKTDRLKVNTNEFILNLNNLIKTVTLGEITNTLHKDLLRMDYHLLGNELINKNILKSKIKDFSESNEKTKENEIECLKFNLMNKGLNEIQKIFEDVDVDKKIIIYNLISQGVFNIVKDSFHGIDPLFLLGFSPIDGKSTIMIDKDKDENLVITVSNKKTLNEKEELGKKNADSFFSKYINQGLTFYTKSKINLLHFLCDNALNKPSNSAEVFNILDENDVYQELDPSKSIPLLEENIQLVFTYNVKNKNISVDPQKSYYEYSYLNI</sequence>